<name>V5XJH4_MYCNE</name>
<organism evidence="2 3">
    <name type="scientific">Mycolicibacterium neoaurum VKM Ac-1815D</name>
    <dbReference type="NCBI Taxonomy" id="700508"/>
    <lineage>
        <taxon>Bacteria</taxon>
        <taxon>Bacillati</taxon>
        <taxon>Actinomycetota</taxon>
        <taxon>Actinomycetes</taxon>
        <taxon>Mycobacteriales</taxon>
        <taxon>Mycobacteriaceae</taxon>
        <taxon>Mycolicibacterium</taxon>
    </lineage>
</organism>
<dbReference type="EMBL" id="CP006936">
    <property type="protein sequence ID" value="AHC28001.1"/>
    <property type="molecule type" value="Genomic_DNA"/>
</dbReference>
<feature type="region of interest" description="Disordered" evidence="1">
    <location>
        <begin position="18"/>
        <end position="42"/>
    </location>
</feature>
<sequence length="42" mass="4879">MALYQRIFAPLAERLGGEPKHRARHRDKHAFAGKVTDQRVHL</sequence>
<evidence type="ECO:0000256" key="1">
    <source>
        <dbReference type="SAM" id="MobiDB-lite"/>
    </source>
</evidence>
<dbReference type="AlphaFoldDB" id="V5XJH4"/>
<dbReference type="Proteomes" id="UP000018763">
    <property type="component" value="Chromosome"/>
</dbReference>
<keyword evidence="3" id="KW-1185">Reference proteome</keyword>
<accession>V5XJH4</accession>
<protein>
    <submittedName>
        <fullName evidence="2">Uncharacterized protein</fullName>
    </submittedName>
</protein>
<gene>
    <name evidence="2" type="ORF">D174_16975</name>
</gene>
<evidence type="ECO:0000313" key="2">
    <source>
        <dbReference type="EMBL" id="AHC28001.1"/>
    </source>
</evidence>
<evidence type="ECO:0000313" key="3">
    <source>
        <dbReference type="Proteomes" id="UP000018763"/>
    </source>
</evidence>
<proteinExistence type="predicted"/>
<reference evidence="2 3" key="1">
    <citation type="journal article" date="2014" name="Genome Announc.">
        <title>Complete Genome Sequence of Sterol-Transforming Mycobacterium neoaurum Strain VKM Ac-1815D.</title>
        <authorList>
            <person name="Shtratnikova V.Y."/>
            <person name="Bragin E.Y."/>
            <person name="Dovbnya D.V."/>
            <person name="Pekov Y.A."/>
            <person name="Schelkunov M.I."/>
            <person name="Strizhov N."/>
            <person name="Ivashina T.V."/>
            <person name="Ashapkin V.V."/>
            <person name="Donova M.V."/>
        </authorList>
    </citation>
    <scope>NUCLEOTIDE SEQUENCE [LARGE SCALE GENOMIC DNA]</scope>
    <source>
        <strain evidence="2 3">VKM Ac-1815D</strain>
    </source>
</reference>